<evidence type="ECO:0000313" key="2">
    <source>
        <dbReference type="Proteomes" id="UP000450161"/>
    </source>
</evidence>
<evidence type="ECO:0000313" key="1">
    <source>
        <dbReference type="EMBL" id="MST78219.1"/>
    </source>
</evidence>
<dbReference type="EMBL" id="VUNF01000023">
    <property type="protein sequence ID" value="MST78219.1"/>
    <property type="molecule type" value="Genomic_DNA"/>
</dbReference>
<name>A0A6I2U368_9BACT</name>
<gene>
    <name evidence="1" type="ORF">FYJ72_11190</name>
</gene>
<accession>A0A6I2U368</accession>
<proteinExistence type="predicted"/>
<dbReference type="AlphaFoldDB" id="A0A6I2U368"/>
<protein>
    <submittedName>
        <fullName evidence="1">Uncharacterized protein</fullName>
    </submittedName>
</protein>
<organism evidence="1 2">
    <name type="scientific">Segatella copri</name>
    <dbReference type="NCBI Taxonomy" id="165179"/>
    <lineage>
        <taxon>Bacteria</taxon>
        <taxon>Pseudomonadati</taxon>
        <taxon>Bacteroidota</taxon>
        <taxon>Bacteroidia</taxon>
        <taxon>Bacteroidales</taxon>
        <taxon>Prevotellaceae</taxon>
        <taxon>Segatella</taxon>
    </lineage>
</organism>
<dbReference type="RefSeq" id="WP_154481990.1">
    <property type="nucleotide sequence ID" value="NZ_VUNF01000023.1"/>
</dbReference>
<dbReference type="Proteomes" id="UP000450161">
    <property type="component" value="Unassembled WGS sequence"/>
</dbReference>
<comment type="caution">
    <text evidence="1">The sequence shown here is derived from an EMBL/GenBank/DDBJ whole genome shotgun (WGS) entry which is preliminary data.</text>
</comment>
<reference evidence="1 2" key="1">
    <citation type="submission" date="2019-08" db="EMBL/GenBank/DDBJ databases">
        <title>In-depth cultivation of the pig gut microbiome towards novel bacterial diversity and tailored functional studies.</title>
        <authorList>
            <person name="Wylensek D."/>
            <person name="Hitch T.C.A."/>
            <person name="Clavel T."/>
        </authorList>
    </citation>
    <scope>NUCLEOTIDE SEQUENCE [LARGE SCALE GENOMIC DNA]</scope>
    <source>
        <strain evidence="1 2">LKV-178-WT-2C</strain>
    </source>
</reference>
<sequence>MDIKYWIYILDEPDTFSVVDMIEHTGTAYLPQQDEMKMGDRVFVATLEYGARLLYRLSISRLDAWIADDGEAFCDSMAEQSMEISDALQLDKFPSLEVGEEGDEHPHPLDIVTASEIDDVFEELMQTSIDAISDEDYQLKRKIIYDALANE</sequence>